<dbReference type="SUPFAM" id="SSF110581">
    <property type="entry name" value="Indigoidine synthase A-like"/>
    <property type="match status" value="1"/>
</dbReference>
<evidence type="ECO:0000313" key="9">
    <source>
        <dbReference type="EMBL" id="CDW32003.1"/>
    </source>
</evidence>
<evidence type="ECO:0000256" key="1">
    <source>
        <dbReference type="ARBA" id="ARBA00022679"/>
    </source>
</evidence>
<dbReference type="InterPro" id="IPR022830">
    <property type="entry name" value="Indigdn_synthA-like"/>
</dbReference>
<keyword evidence="5" id="KW-0464">Manganese</keyword>
<evidence type="ECO:0000256" key="3">
    <source>
        <dbReference type="ARBA" id="ARBA00022777"/>
    </source>
</evidence>
<sequence length="662" mass="70987">MSKALKRILDVSSRVKTALRNGDPIVALESTILTHGMPYPVNVEMAQQVEEIIRSKGVTPATIGILGGKVRVGLSGEEIEMLSKCKSGLKVSRRDLPYVLSDPHAHGGTTVSATSLLAHSCGIQTFVTGGIGGVHRGAEVSMDISADLFELQQTPITVVSAGIKSILDIEKTLEVLETLGVCVVTYASSPQTSFPAFFSRESGFLAPYTVASARKVAEMMKVRDDLKLNSGMLVGVPIPLEHEALDAEKSILNSVKEAAELGIKGREVTPFVLSKVSQLTQGDTLKANLALIKNNAIIGSEIAKEYSILSSKSTEMPLTPIHTPIVVGGAAVDLIAQFLEPKLPLDGATHKGKIDMHFGGVGRNIAQGLAQLNLSPVFVSSVGKDNLGASLKQDLEDDTHVSTFDNKSTATYCVITNDKGDVQSGIGDMNVHNDISPELIREMDFSSCPLVVMDGNIPVSTMNEIKNKCLESNPVLLFEPTDVHKAHKPFINTENISAITYISPNERELECILKEYNNETASPCNLKDKLNNCIDLCQGILTHVEVIMVTLAENGILLVRRGSSNDPLPLFNNPNVLNPGSFPISAKHYPVLSAPNHILSSSGAGDCLIAGFMASVLKNNHQDKAIGVGMQLARQSLEQVCAVPKTFQHLDWDYSASGTNLL</sequence>
<evidence type="ECO:0000259" key="8">
    <source>
        <dbReference type="Pfam" id="PF00294"/>
    </source>
</evidence>
<dbReference type="OrthoDB" id="198885at2759"/>
<dbReference type="Gene3D" id="3.40.1790.10">
    <property type="entry name" value="Indigoidine synthase domain"/>
    <property type="match status" value="1"/>
</dbReference>
<dbReference type="GO" id="GO:0016798">
    <property type="term" value="F:hydrolase activity, acting on glycosyl bonds"/>
    <property type="evidence" value="ECO:0007669"/>
    <property type="project" value="UniProtKB-KW"/>
</dbReference>
<dbReference type="InterPro" id="IPR011611">
    <property type="entry name" value="PfkB_dom"/>
</dbReference>
<dbReference type="InterPro" id="IPR002173">
    <property type="entry name" value="Carboh/pur_kinase_PfkB_CS"/>
</dbReference>
<organism evidence="9">
    <name type="scientific">Lepeophtheirus salmonis</name>
    <name type="common">Salmon louse</name>
    <name type="synonym">Caligus salmonis</name>
    <dbReference type="NCBI Taxonomy" id="72036"/>
    <lineage>
        <taxon>Eukaryota</taxon>
        <taxon>Metazoa</taxon>
        <taxon>Ecdysozoa</taxon>
        <taxon>Arthropoda</taxon>
        <taxon>Crustacea</taxon>
        <taxon>Multicrustacea</taxon>
        <taxon>Hexanauplia</taxon>
        <taxon>Copepoda</taxon>
        <taxon>Siphonostomatoida</taxon>
        <taxon>Caligidae</taxon>
        <taxon>Lepeophtheirus</taxon>
    </lineage>
</organism>
<dbReference type="HAMAP" id="MF_01876">
    <property type="entry name" value="PsiMP_glycosidase"/>
    <property type="match status" value="1"/>
</dbReference>
<dbReference type="GO" id="GO:0016301">
    <property type="term" value="F:kinase activity"/>
    <property type="evidence" value="ECO:0007669"/>
    <property type="project" value="UniProtKB-KW"/>
</dbReference>
<keyword evidence="2" id="KW-0479">Metal-binding</keyword>
<dbReference type="GO" id="GO:0004730">
    <property type="term" value="F:pseudouridylate synthase activity"/>
    <property type="evidence" value="ECO:0007669"/>
    <property type="project" value="InterPro"/>
</dbReference>
<dbReference type="PROSITE" id="PS00584">
    <property type="entry name" value="PFKB_KINASES_2"/>
    <property type="match status" value="1"/>
</dbReference>
<dbReference type="GO" id="GO:0046872">
    <property type="term" value="F:metal ion binding"/>
    <property type="evidence" value="ECO:0007669"/>
    <property type="project" value="UniProtKB-KW"/>
</dbReference>
<dbReference type="Pfam" id="PF00294">
    <property type="entry name" value="PfkB"/>
    <property type="match status" value="1"/>
</dbReference>
<keyword evidence="1" id="KW-0808">Transferase</keyword>
<dbReference type="Gene3D" id="3.40.1190.20">
    <property type="match status" value="1"/>
</dbReference>
<dbReference type="GO" id="GO:0005737">
    <property type="term" value="C:cytoplasm"/>
    <property type="evidence" value="ECO:0007669"/>
    <property type="project" value="TreeGrafter"/>
</dbReference>
<dbReference type="GO" id="GO:0006796">
    <property type="term" value="P:phosphate-containing compound metabolic process"/>
    <property type="evidence" value="ECO:0007669"/>
    <property type="project" value="UniProtKB-ARBA"/>
</dbReference>
<proteinExistence type="inferred from homology"/>
<keyword evidence="4" id="KW-0378">Hydrolase</keyword>
<evidence type="ECO:0000256" key="2">
    <source>
        <dbReference type="ARBA" id="ARBA00022723"/>
    </source>
</evidence>
<dbReference type="InterPro" id="IPR007342">
    <property type="entry name" value="PsuG"/>
</dbReference>
<dbReference type="PANTHER" id="PTHR42909:SF1">
    <property type="entry name" value="CARBOHYDRATE KINASE PFKB DOMAIN-CONTAINING PROTEIN"/>
    <property type="match status" value="1"/>
</dbReference>
<reference evidence="9" key="1">
    <citation type="submission" date="2014-05" db="EMBL/GenBank/DDBJ databases">
        <authorList>
            <person name="Chronopoulou M."/>
        </authorList>
    </citation>
    <scope>NUCLEOTIDE SEQUENCE</scope>
    <source>
        <tissue evidence="9">Whole organism</tissue>
    </source>
</reference>
<feature type="domain" description="Carbohydrate kinase PfkB" evidence="8">
    <location>
        <begin position="327"/>
        <end position="639"/>
    </location>
</feature>
<keyword evidence="6" id="KW-0456">Lyase</keyword>
<accession>A0A0K2U187</accession>
<dbReference type="SUPFAM" id="SSF53613">
    <property type="entry name" value="Ribokinase-like"/>
    <property type="match status" value="1"/>
</dbReference>
<evidence type="ECO:0000256" key="4">
    <source>
        <dbReference type="ARBA" id="ARBA00022801"/>
    </source>
</evidence>
<keyword evidence="7" id="KW-0326">Glycosidase</keyword>
<dbReference type="PANTHER" id="PTHR42909">
    <property type="entry name" value="ZGC:136858"/>
    <property type="match status" value="1"/>
</dbReference>
<evidence type="ECO:0000256" key="6">
    <source>
        <dbReference type="ARBA" id="ARBA00023239"/>
    </source>
</evidence>
<name>A0A0K2U187_LEPSM</name>
<keyword evidence="3" id="KW-0418">Kinase</keyword>
<dbReference type="AlphaFoldDB" id="A0A0K2U187"/>
<evidence type="ECO:0000256" key="5">
    <source>
        <dbReference type="ARBA" id="ARBA00023211"/>
    </source>
</evidence>
<dbReference type="Pfam" id="PF04227">
    <property type="entry name" value="Indigoidine_A"/>
    <property type="match status" value="1"/>
</dbReference>
<dbReference type="EMBL" id="HACA01014642">
    <property type="protein sequence ID" value="CDW32003.1"/>
    <property type="molecule type" value="Transcribed_RNA"/>
</dbReference>
<dbReference type="InterPro" id="IPR029056">
    <property type="entry name" value="Ribokinase-like"/>
</dbReference>
<protein>
    <submittedName>
        <fullName evidence="9">Pseudouridinemetabolizing bifunctional protein C1861.05like [Geospiza fortis]</fullName>
    </submittedName>
</protein>
<evidence type="ECO:0000256" key="7">
    <source>
        <dbReference type="ARBA" id="ARBA00023295"/>
    </source>
</evidence>